<name>A0ABX0GWL5_9ACTN</name>
<dbReference type="RefSeq" id="WP_166282989.1">
    <property type="nucleotide sequence ID" value="NZ_JAANNP010000013.1"/>
</dbReference>
<evidence type="ECO:0000256" key="3">
    <source>
        <dbReference type="ARBA" id="ARBA00022679"/>
    </source>
</evidence>
<evidence type="ECO:0000256" key="1">
    <source>
        <dbReference type="ARBA" id="ARBA00001933"/>
    </source>
</evidence>
<evidence type="ECO:0000259" key="6">
    <source>
        <dbReference type="Pfam" id="PF00155"/>
    </source>
</evidence>
<proteinExistence type="predicted"/>
<keyword evidence="7" id="KW-0032">Aminotransferase</keyword>
<dbReference type="SUPFAM" id="SSF53383">
    <property type="entry name" value="PLP-dependent transferases"/>
    <property type="match status" value="1"/>
</dbReference>
<evidence type="ECO:0000256" key="2">
    <source>
        <dbReference type="ARBA" id="ARBA00013187"/>
    </source>
</evidence>
<dbReference type="GO" id="GO:0008483">
    <property type="term" value="F:transaminase activity"/>
    <property type="evidence" value="ECO:0007669"/>
    <property type="project" value="UniProtKB-KW"/>
</dbReference>
<dbReference type="InterPro" id="IPR050087">
    <property type="entry name" value="AON_synthase_class-II"/>
</dbReference>
<dbReference type="Proteomes" id="UP000800981">
    <property type="component" value="Unassembled WGS sequence"/>
</dbReference>
<dbReference type="InterPro" id="IPR016181">
    <property type="entry name" value="Acyl_CoA_acyltransferase"/>
</dbReference>
<sequence>MANAEQVLQAVDDVISDGARRGMLHAAAEDAHLDGRTITVGGQRLVSFGSCSYLGLEVHPQLKAGVVDAVERFGTQFSSSRAYVSPPRYAEAEQLLSTLFGRPTVITPSTTMGHIATLPTILGPDDALILDHQVHNSVQTAAKLAQAQGTSVELVPHNDLRTLERRLQEYSRTRRRVWYAADGLYSMYADFAPVAELNEVAARHDNLWLYIDDAHSVSWTGRHGRGHALEHLRSPALERSVVAGSLNKSFAAAGGALTFPTEEMRRRVFTVGGPLIFSGPVQPPLLGAILASARLHMSPAIVERQERLLHLIRLFNRLAADEGLPLVSPSEAPIRCIGAGSPEVAYNLTTRLRDAGYFADTATFPAVAAKRSGARVTITANHTDDDVVGLVEALAASLPAALHDEGSSLQVLTRSFTKQLEGRDVRLRPLPAASPAASGLVLEHHTTVDVVDQAEWDAMFDGRGAFTWDGLRMLEAVFADKHVDAVEHRWSFHYWLVRDGSSGRPVAATFFTTALWKDDMLADEHVSAAVERLRADDPYHLTSRVVGMGSLLTEGDHLYLDRSADWRSALRLILDAARAEEDLAGASSVVVRDIADGDDELHELMVAEGFLRIPVLATWERDIDFADDGEFLAGLSKKARYHQRTQVLAWEGRYDVRAYPGGSAEAASVPSTELDHLYGLYRNVHARNLELNVFPLPRRVLDAVLATPGWELTVLRLVGGPDAPVAFGVQHLGGQHVAPLFVGLDYDYVASHRAYQQTLWQAVRSGRRRGARKILFGMSAGLQKSRFGATSQRRWAYVQASETYNLDVLTQMQESLPPALPAAA</sequence>
<dbReference type="InterPro" id="IPR015422">
    <property type="entry name" value="PyrdxlP-dep_Trfase_small"/>
</dbReference>
<keyword evidence="4" id="KW-0663">Pyridoxal phosphate</keyword>
<dbReference type="SUPFAM" id="SSF55729">
    <property type="entry name" value="Acyl-CoA N-acyltransferases (Nat)"/>
    <property type="match status" value="1"/>
</dbReference>
<dbReference type="EMBL" id="JAANNP010000013">
    <property type="protein sequence ID" value="NHC14965.1"/>
    <property type="molecule type" value="Genomic_DNA"/>
</dbReference>
<gene>
    <name evidence="7" type="ORF">G9H71_14345</name>
</gene>
<comment type="catalytic activity">
    <reaction evidence="5">
        <text>6-carboxyhexanoyl-[ACP] + L-alanine + H(+) = (8S)-8-amino-7-oxononanoate + holo-[ACP] + CO2</text>
        <dbReference type="Rhea" id="RHEA:42288"/>
        <dbReference type="Rhea" id="RHEA-COMP:9685"/>
        <dbReference type="Rhea" id="RHEA-COMP:9955"/>
        <dbReference type="ChEBI" id="CHEBI:15378"/>
        <dbReference type="ChEBI" id="CHEBI:16526"/>
        <dbReference type="ChEBI" id="CHEBI:57972"/>
        <dbReference type="ChEBI" id="CHEBI:64479"/>
        <dbReference type="ChEBI" id="CHEBI:78846"/>
        <dbReference type="ChEBI" id="CHEBI:149468"/>
        <dbReference type="EC" id="2.3.1.47"/>
    </reaction>
</comment>
<dbReference type="InterPro" id="IPR015421">
    <property type="entry name" value="PyrdxlP-dep_Trfase_major"/>
</dbReference>
<dbReference type="EC" id="2.3.1.47" evidence="2"/>
<keyword evidence="3" id="KW-0808">Transferase</keyword>
<protein>
    <recommendedName>
        <fullName evidence="2">8-amino-7-oxononanoate synthase</fullName>
        <ecNumber evidence="2">2.3.1.47</ecNumber>
    </recommendedName>
</protein>
<dbReference type="PANTHER" id="PTHR13693:SF100">
    <property type="entry name" value="8-AMINO-7-OXONONANOATE SYNTHASE"/>
    <property type="match status" value="1"/>
</dbReference>
<evidence type="ECO:0000256" key="4">
    <source>
        <dbReference type="ARBA" id="ARBA00022898"/>
    </source>
</evidence>
<dbReference type="Gene3D" id="3.90.1150.10">
    <property type="entry name" value="Aspartate Aminotransferase, domain 1"/>
    <property type="match status" value="1"/>
</dbReference>
<comment type="cofactor">
    <cofactor evidence="1">
        <name>pyridoxal 5'-phosphate</name>
        <dbReference type="ChEBI" id="CHEBI:597326"/>
    </cofactor>
</comment>
<evidence type="ECO:0000256" key="5">
    <source>
        <dbReference type="ARBA" id="ARBA00047715"/>
    </source>
</evidence>
<feature type="domain" description="Aminotransferase class I/classII large" evidence="6">
    <location>
        <begin position="46"/>
        <end position="394"/>
    </location>
</feature>
<dbReference type="Gene3D" id="3.40.640.10">
    <property type="entry name" value="Type I PLP-dependent aspartate aminotransferase-like (Major domain)"/>
    <property type="match status" value="1"/>
</dbReference>
<dbReference type="InterPro" id="IPR004839">
    <property type="entry name" value="Aminotransferase_I/II_large"/>
</dbReference>
<comment type="caution">
    <text evidence="7">The sequence shown here is derived from an EMBL/GenBank/DDBJ whole genome shotgun (WGS) entry which is preliminary data.</text>
</comment>
<keyword evidence="8" id="KW-1185">Reference proteome</keyword>
<reference evidence="7 8" key="1">
    <citation type="submission" date="2020-03" db="EMBL/GenBank/DDBJ databases">
        <title>Two novel Motilibacter sp.</title>
        <authorList>
            <person name="Liu S."/>
        </authorList>
    </citation>
    <scope>NUCLEOTIDE SEQUENCE [LARGE SCALE GENOMIC DNA]</scope>
    <source>
        <strain evidence="7 8">E257</strain>
    </source>
</reference>
<organism evidence="7 8">
    <name type="scientific">Motilibacter deserti</name>
    <dbReference type="NCBI Taxonomy" id="2714956"/>
    <lineage>
        <taxon>Bacteria</taxon>
        <taxon>Bacillati</taxon>
        <taxon>Actinomycetota</taxon>
        <taxon>Actinomycetes</taxon>
        <taxon>Motilibacterales</taxon>
        <taxon>Motilibacteraceae</taxon>
        <taxon>Motilibacter</taxon>
    </lineage>
</organism>
<dbReference type="Pfam" id="PF00155">
    <property type="entry name" value="Aminotran_1_2"/>
    <property type="match status" value="1"/>
</dbReference>
<dbReference type="PANTHER" id="PTHR13693">
    <property type="entry name" value="CLASS II AMINOTRANSFERASE/8-AMINO-7-OXONONANOATE SYNTHASE"/>
    <property type="match status" value="1"/>
</dbReference>
<evidence type="ECO:0000313" key="7">
    <source>
        <dbReference type="EMBL" id="NHC14965.1"/>
    </source>
</evidence>
<accession>A0ABX0GWL5</accession>
<evidence type="ECO:0000313" key="8">
    <source>
        <dbReference type="Proteomes" id="UP000800981"/>
    </source>
</evidence>
<dbReference type="InterPro" id="IPR015424">
    <property type="entry name" value="PyrdxlP-dep_Trfase"/>
</dbReference>